<comment type="caution">
    <text evidence="2">The sequence shown here is derived from an EMBL/GenBank/DDBJ whole genome shotgun (WGS) entry which is preliminary data.</text>
</comment>
<dbReference type="Pfam" id="PF09979">
    <property type="entry name" value="DUF2213"/>
    <property type="match status" value="1"/>
</dbReference>
<feature type="compositionally biased region" description="Basic and acidic residues" evidence="1">
    <location>
        <begin position="309"/>
        <end position="329"/>
    </location>
</feature>
<evidence type="ECO:0000256" key="1">
    <source>
        <dbReference type="SAM" id="MobiDB-lite"/>
    </source>
</evidence>
<keyword evidence="3" id="KW-1185">Reference proteome</keyword>
<evidence type="ECO:0000313" key="2">
    <source>
        <dbReference type="EMBL" id="GBQ07300.1"/>
    </source>
</evidence>
<feature type="compositionally biased region" description="Basic and acidic residues" evidence="1">
    <location>
        <begin position="267"/>
        <end position="301"/>
    </location>
</feature>
<protein>
    <recommendedName>
        <fullName evidence="4">DUF2213 domain-containing protein</fullName>
    </recommendedName>
</protein>
<feature type="region of interest" description="Disordered" evidence="1">
    <location>
        <begin position="229"/>
        <end position="329"/>
    </location>
</feature>
<evidence type="ECO:0008006" key="4">
    <source>
        <dbReference type="Google" id="ProtNLM"/>
    </source>
</evidence>
<sequence length="412" mass="44970">MERLAIDRMGSVRTFDKDGRLHVDTTPISKANICGYFGREIPRSEELGLKPEQTYRLLRDPIELERGAATFNGLPVLDEHPTNTSRVTAADPQKHIVVGSTMRNAIFEDPYLKNGLTIWDGPLIEKIKSGQQRELSCGYDYDADMTPGTYKGEPYDGRMTNIRGNHVALVPNGRAGSDVIVHDTAQGAPIMAETKEKTGCDSQDDTLRNILGEDADDDKIAAIKKLFTSSANDGDDDDDKATKPAEDGDEGDDKEGKKPSANDGEEDGKATKPAEDGDEDDPKKKPAKDDGEDKERGRKAATDSAINRIVERRLERERQRQRAANDARRDVRPLVGEVHDLDNAADIYRYALSQQGMANDSLTGVNTPGLKALVQAKVNALYPTQSPRPAANDSAGSNPLAAFGATSLPRRL</sequence>
<feature type="region of interest" description="Disordered" evidence="1">
    <location>
        <begin position="384"/>
        <end position="412"/>
    </location>
</feature>
<organism evidence="2 3">
    <name type="scientific">Saccharibacter floricola DSM 15669</name>
    <dbReference type="NCBI Taxonomy" id="1123227"/>
    <lineage>
        <taxon>Bacteria</taxon>
        <taxon>Pseudomonadati</taxon>
        <taxon>Pseudomonadota</taxon>
        <taxon>Alphaproteobacteria</taxon>
        <taxon>Acetobacterales</taxon>
        <taxon>Acetobacteraceae</taxon>
        <taxon>Saccharibacter</taxon>
    </lineage>
</organism>
<dbReference type="RefSeq" id="WP_018979440.1">
    <property type="nucleotide sequence ID" value="NZ_BAQD01000022.1"/>
</dbReference>
<evidence type="ECO:0000313" key="3">
    <source>
        <dbReference type="Proteomes" id="UP001062901"/>
    </source>
</evidence>
<gene>
    <name evidence="2" type="ORF">AA15669_1323</name>
</gene>
<proteinExistence type="predicted"/>
<dbReference type="EMBL" id="BAQD01000022">
    <property type="protein sequence ID" value="GBQ07300.1"/>
    <property type="molecule type" value="Genomic_DNA"/>
</dbReference>
<accession>A0ABQ0NZE2</accession>
<reference evidence="2" key="1">
    <citation type="submission" date="2013-04" db="EMBL/GenBank/DDBJ databases">
        <title>The genome sequencing project of 58 acetic acid bacteria.</title>
        <authorList>
            <person name="Okamoto-Kainuma A."/>
            <person name="Ishikawa M."/>
            <person name="Umino S."/>
            <person name="Koizumi Y."/>
            <person name="Shiwa Y."/>
            <person name="Yoshikawa H."/>
            <person name="Matsutani M."/>
            <person name="Matsushita K."/>
        </authorList>
    </citation>
    <scope>NUCLEOTIDE SEQUENCE</scope>
    <source>
        <strain evidence="2">DSM 15669</strain>
    </source>
</reference>
<dbReference type="InterPro" id="IPR016913">
    <property type="entry name" value="UCP029215"/>
</dbReference>
<dbReference type="Proteomes" id="UP001062901">
    <property type="component" value="Unassembled WGS sequence"/>
</dbReference>
<name>A0ABQ0NZE2_9PROT</name>